<protein>
    <submittedName>
        <fullName evidence="5">2,5-diketo-D-gluconic acid reductase B</fullName>
    </submittedName>
</protein>
<evidence type="ECO:0000313" key="6">
    <source>
        <dbReference type="Proteomes" id="UP000324831"/>
    </source>
</evidence>
<dbReference type="GO" id="GO:0016616">
    <property type="term" value="F:oxidoreductase activity, acting on the CH-OH group of donors, NAD or NADP as acceptor"/>
    <property type="evidence" value="ECO:0007669"/>
    <property type="project" value="UniProtKB-ARBA"/>
</dbReference>
<evidence type="ECO:0000256" key="3">
    <source>
        <dbReference type="ARBA" id="ARBA00023002"/>
    </source>
</evidence>
<feature type="domain" description="NADP-dependent oxidoreductase" evidence="4">
    <location>
        <begin position="15"/>
        <end position="263"/>
    </location>
</feature>
<dbReference type="Pfam" id="PF00248">
    <property type="entry name" value="Aldo_ket_red"/>
    <property type="match status" value="1"/>
</dbReference>
<keyword evidence="3" id="KW-0560">Oxidoreductase</keyword>
<dbReference type="PANTHER" id="PTHR43827:SF3">
    <property type="entry name" value="NADP-DEPENDENT OXIDOREDUCTASE DOMAIN-CONTAINING PROTEIN"/>
    <property type="match status" value="1"/>
</dbReference>
<proteinExistence type="inferred from homology"/>
<evidence type="ECO:0000256" key="1">
    <source>
        <dbReference type="ARBA" id="ARBA00007905"/>
    </source>
</evidence>
<dbReference type="InterPro" id="IPR020471">
    <property type="entry name" value="AKR"/>
</dbReference>
<organism evidence="5 6">
    <name type="scientific">Candidatus Mycoplasma haematohominis</name>
    <dbReference type="NCBI Taxonomy" id="1494318"/>
    <lineage>
        <taxon>Bacteria</taxon>
        <taxon>Bacillati</taxon>
        <taxon>Mycoplasmatota</taxon>
        <taxon>Mollicutes</taxon>
        <taxon>Mycoplasmataceae</taxon>
        <taxon>Mycoplasma</taxon>
    </lineage>
</organism>
<comment type="caution">
    <text evidence="5">The sequence shown here is derived from an EMBL/GenBank/DDBJ whole genome shotgun (WGS) entry which is preliminary data.</text>
</comment>
<dbReference type="PRINTS" id="PR00069">
    <property type="entry name" value="ALDKETRDTASE"/>
</dbReference>
<evidence type="ECO:0000313" key="5">
    <source>
        <dbReference type="EMBL" id="GCE63432.1"/>
    </source>
</evidence>
<dbReference type="InterPro" id="IPR036812">
    <property type="entry name" value="NAD(P)_OxRdtase_dom_sf"/>
</dbReference>
<dbReference type="AlphaFoldDB" id="A0A478FQ73"/>
<evidence type="ECO:0000256" key="2">
    <source>
        <dbReference type="ARBA" id="ARBA00022857"/>
    </source>
</evidence>
<reference evidence="5 6" key="1">
    <citation type="submission" date="2019-01" db="EMBL/GenBank/DDBJ databases">
        <title>Draft genome sequences of Candidatus Mycoplasma haemohominis SWG34-3 identified from a patient with pyrexia, anemia and liver dysfunction.</title>
        <authorList>
            <person name="Sekizuka T."/>
            <person name="Hattori N."/>
            <person name="Katano H."/>
            <person name="Takuma T."/>
            <person name="Ito T."/>
            <person name="Arai N."/>
            <person name="Yanai R."/>
            <person name="Ishii S."/>
            <person name="Miura Y."/>
            <person name="Tokunaga T."/>
            <person name="Watanabe H."/>
            <person name="Nomura N."/>
            <person name="Eguchi J."/>
            <person name="Arai T."/>
            <person name="Hasegawa H."/>
            <person name="Nakamaki T."/>
            <person name="Wakita T."/>
            <person name="Niki Y."/>
            <person name="Kuroda M."/>
        </authorList>
    </citation>
    <scope>NUCLEOTIDE SEQUENCE [LARGE SCALE GENOMIC DNA]</scope>
    <source>
        <strain evidence="5">SWG34-3</strain>
    </source>
</reference>
<comment type="similarity">
    <text evidence="1">Belongs to the aldo/keto reductase family.</text>
</comment>
<evidence type="ECO:0000259" key="4">
    <source>
        <dbReference type="Pfam" id="PF00248"/>
    </source>
</evidence>
<accession>A0A478FQ73</accession>
<name>A0A478FQ73_9MOLU</name>
<dbReference type="Gene3D" id="3.20.20.100">
    <property type="entry name" value="NADP-dependent oxidoreductase domain"/>
    <property type="match status" value="1"/>
</dbReference>
<keyword evidence="2" id="KW-0521">NADP</keyword>
<sequence>MSYSYSYDPKTARFGFGTSTLRDQETLIKYLREVNNHPYDFVDCAWRYGNEAIIGLSLKSLKREDPNFELKLNFQSKVWPTQFFGGITKSLKFTLQKIGVLSAIDAYMLHRPAHDMSLNLSAWKQLIECKRNRLTKNIGLGHFDKDLIEKLYEATGIRPQFLQIELSVNNMRYDRIHYCRQHNIEIQAYEPLGDYEENLKNPLLIRLSEKYNTSIKHILLAFLLNQGIVPVVIPENVEEIGELLKAKEILLDPEDIELMRSLNTYKNKHFESLELDFKEEK</sequence>
<dbReference type="SUPFAM" id="SSF51430">
    <property type="entry name" value="NAD(P)-linked oxidoreductase"/>
    <property type="match status" value="1"/>
</dbReference>
<dbReference type="InterPro" id="IPR023210">
    <property type="entry name" value="NADP_OxRdtase_dom"/>
</dbReference>
<gene>
    <name evidence="5" type="primary">dkgB</name>
    <name evidence="5" type="ORF">MHSWG343_04290</name>
</gene>
<dbReference type="Proteomes" id="UP000324831">
    <property type="component" value="Unassembled WGS sequence"/>
</dbReference>
<dbReference type="CDD" id="cd19071">
    <property type="entry name" value="AKR_AKR1-5-like"/>
    <property type="match status" value="1"/>
</dbReference>
<dbReference type="EMBL" id="BIMN01000002">
    <property type="protein sequence ID" value="GCE63432.1"/>
    <property type="molecule type" value="Genomic_DNA"/>
</dbReference>
<dbReference type="PANTHER" id="PTHR43827">
    <property type="entry name" value="2,5-DIKETO-D-GLUCONIC ACID REDUCTASE"/>
    <property type="match status" value="1"/>
</dbReference>